<dbReference type="InterPro" id="IPR032710">
    <property type="entry name" value="NTF2-like_dom_sf"/>
</dbReference>
<keyword evidence="3" id="KW-1185">Reference proteome</keyword>
<dbReference type="Proteomes" id="UP001501771">
    <property type="component" value="Unassembled WGS sequence"/>
</dbReference>
<comment type="caution">
    <text evidence="2">The sequence shown here is derived from an EMBL/GenBank/DDBJ whole genome shotgun (WGS) entry which is preliminary data.</text>
</comment>
<dbReference type="SUPFAM" id="SSF54427">
    <property type="entry name" value="NTF2-like"/>
    <property type="match status" value="1"/>
</dbReference>
<organism evidence="2 3">
    <name type="scientific">Nocardioides koreensis</name>
    <dbReference type="NCBI Taxonomy" id="433651"/>
    <lineage>
        <taxon>Bacteria</taxon>
        <taxon>Bacillati</taxon>
        <taxon>Actinomycetota</taxon>
        <taxon>Actinomycetes</taxon>
        <taxon>Propionibacteriales</taxon>
        <taxon>Nocardioidaceae</taxon>
        <taxon>Nocardioides</taxon>
    </lineage>
</organism>
<evidence type="ECO:0000313" key="2">
    <source>
        <dbReference type="EMBL" id="GAA2150606.1"/>
    </source>
</evidence>
<dbReference type="Pfam" id="PF12680">
    <property type="entry name" value="SnoaL_2"/>
    <property type="match status" value="1"/>
</dbReference>
<sequence length="112" mass="12260">MAAGMDDPVIAQVAAYNAHDVDGFVACYATDAEIVDGASGRTLMSGHAEMRERYARLFATHPDAHADIRERMREGDWVVDHELVRTGGEQRGYVVAYRLRAGLISRVLILGG</sequence>
<dbReference type="EMBL" id="BAAAQR010000010">
    <property type="protein sequence ID" value="GAA2150606.1"/>
    <property type="molecule type" value="Genomic_DNA"/>
</dbReference>
<evidence type="ECO:0000259" key="1">
    <source>
        <dbReference type="Pfam" id="PF12680"/>
    </source>
</evidence>
<feature type="domain" description="SnoaL-like" evidence="1">
    <location>
        <begin position="11"/>
        <end position="106"/>
    </location>
</feature>
<dbReference type="Gene3D" id="3.10.450.50">
    <property type="match status" value="1"/>
</dbReference>
<dbReference type="InterPro" id="IPR037401">
    <property type="entry name" value="SnoaL-like"/>
</dbReference>
<name>A0ABN2ZZ76_9ACTN</name>
<dbReference type="RefSeq" id="WP_344154292.1">
    <property type="nucleotide sequence ID" value="NZ_BAAAQR010000010.1"/>
</dbReference>
<accession>A0ABN2ZZ76</accession>
<evidence type="ECO:0000313" key="3">
    <source>
        <dbReference type="Proteomes" id="UP001501771"/>
    </source>
</evidence>
<reference evidence="2 3" key="1">
    <citation type="journal article" date="2019" name="Int. J. Syst. Evol. Microbiol.">
        <title>The Global Catalogue of Microorganisms (GCM) 10K type strain sequencing project: providing services to taxonomists for standard genome sequencing and annotation.</title>
        <authorList>
            <consortium name="The Broad Institute Genomics Platform"/>
            <consortium name="The Broad Institute Genome Sequencing Center for Infectious Disease"/>
            <person name="Wu L."/>
            <person name="Ma J."/>
        </authorList>
    </citation>
    <scope>NUCLEOTIDE SEQUENCE [LARGE SCALE GENOMIC DNA]</scope>
    <source>
        <strain evidence="2 3">JCM 16022</strain>
    </source>
</reference>
<protein>
    <recommendedName>
        <fullName evidence="1">SnoaL-like domain-containing protein</fullName>
    </recommendedName>
</protein>
<proteinExistence type="predicted"/>
<gene>
    <name evidence="2" type="ORF">GCM10009844_31720</name>
</gene>